<evidence type="ECO:0000256" key="2">
    <source>
        <dbReference type="ARBA" id="ARBA00007362"/>
    </source>
</evidence>
<comment type="similarity">
    <text evidence="2">Belongs to the EamA transporter family.</text>
</comment>
<dbReference type="Gene3D" id="1.10.3730.20">
    <property type="match status" value="1"/>
</dbReference>
<feature type="transmembrane region" description="Helical" evidence="7">
    <location>
        <begin position="7"/>
        <end position="26"/>
    </location>
</feature>
<dbReference type="RefSeq" id="WP_117532196.1">
    <property type="nucleotide sequence ID" value="NZ_QUSM01000003.1"/>
</dbReference>
<name>A0A3E3DZH7_9FIRM</name>
<keyword evidence="6 7" id="KW-0472">Membrane</keyword>
<dbReference type="PANTHER" id="PTHR32322:SF18">
    <property type="entry name" value="S-ADENOSYLMETHIONINE_S-ADENOSYLHOMOCYSTEINE TRANSPORTER"/>
    <property type="match status" value="1"/>
</dbReference>
<keyword evidence="3" id="KW-1003">Cell membrane</keyword>
<evidence type="ECO:0000256" key="1">
    <source>
        <dbReference type="ARBA" id="ARBA00004651"/>
    </source>
</evidence>
<feature type="transmembrane region" description="Helical" evidence="7">
    <location>
        <begin position="97"/>
        <end position="117"/>
    </location>
</feature>
<feature type="transmembrane region" description="Helical" evidence="7">
    <location>
        <begin position="153"/>
        <end position="171"/>
    </location>
</feature>
<evidence type="ECO:0000256" key="7">
    <source>
        <dbReference type="SAM" id="Phobius"/>
    </source>
</evidence>
<protein>
    <submittedName>
        <fullName evidence="9">EamA/RhaT family transporter</fullName>
    </submittedName>
</protein>
<evidence type="ECO:0000256" key="4">
    <source>
        <dbReference type="ARBA" id="ARBA00022692"/>
    </source>
</evidence>
<evidence type="ECO:0000259" key="8">
    <source>
        <dbReference type="Pfam" id="PF00892"/>
    </source>
</evidence>
<dbReference type="AlphaFoldDB" id="A0A3E3DZH7"/>
<evidence type="ECO:0000313" key="10">
    <source>
        <dbReference type="Proteomes" id="UP000261212"/>
    </source>
</evidence>
<keyword evidence="4 7" id="KW-0812">Transmembrane</keyword>
<dbReference type="Pfam" id="PF00892">
    <property type="entry name" value="EamA"/>
    <property type="match status" value="2"/>
</dbReference>
<feature type="transmembrane region" description="Helical" evidence="7">
    <location>
        <begin position="251"/>
        <end position="269"/>
    </location>
</feature>
<feature type="transmembrane region" description="Helical" evidence="7">
    <location>
        <begin position="124"/>
        <end position="141"/>
    </location>
</feature>
<dbReference type="EMBL" id="QUSM01000003">
    <property type="protein sequence ID" value="RGD74485.1"/>
    <property type="molecule type" value="Genomic_DNA"/>
</dbReference>
<feature type="transmembrane region" description="Helical" evidence="7">
    <location>
        <begin position="210"/>
        <end position="239"/>
    </location>
</feature>
<dbReference type="Proteomes" id="UP000261212">
    <property type="component" value="Unassembled WGS sequence"/>
</dbReference>
<reference evidence="9 10" key="1">
    <citation type="submission" date="2018-08" db="EMBL/GenBank/DDBJ databases">
        <title>A genome reference for cultivated species of the human gut microbiota.</title>
        <authorList>
            <person name="Zou Y."/>
            <person name="Xue W."/>
            <person name="Luo G."/>
        </authorList>
    </citation>
    <scope>NUCLEOTIDE SEQUENCE [LARGE SCALE GENOMIC DNA]</scope>
    <source>
        <strain evidence="9 10">AM25-6</strain>
    </source>
</reference>
<feature type="transmembrane region" description="Helical" evidence="7">
    <location>
        <begin position="275"/>
        <end position="295"/>
    </location>
</feature>
<keyword evidence="5 7" id="KW-1133">Transmembrane helix</keyword>
<feature type="transmembrane region" description="Helical" evidence="7">
    <location>
        <begin position="41"/>
        <end position="60"/>
    </location>
</feature>
<dbReference type="SUPFAM" id="SSF103481">
    <property type="entry name" value="Multidrug resistance efflux transporter EmrE"/>
    <property type="match status" value="2"/>
</dbReference>
<dbReference type="InterPro" id="IPR050638">
    <property type="entry name" value="AA-Vitamin_Transporters"/>
</dbReference>
<feature type="domain" description="EamA" evidence="8">
    <location>
        <begin position="154"/>
        <end position="293"/>
    </location>
</feature>
<evidence type="ECO:0000256" key="6">
    <source>
        <dbReference type="ARBA" id="ARBA00023136"/>
    </source>
</evidence>
<dbReference type="GO" id="GO:0005886">
    <property type="term" value="C:plasma membrane"/>
    <property type="evidence" value="ECO:0007669"/>
    <property type="project" value="UniProtKB-SubCell"/>
</dbReference>
<sequence>MSDNKKIMPYITGFLYSFIFGISFAFTSEVLTVLHPLQLPAVRFLFAALFITLLYFFGAFKLSYKGKDLKPLILLAMFEPLLYFIFETYGVKLTTSSFSGTMIATIPVVVCILAVIFLRERPSFLQWVFIVLSVIGSVIVVKGSGSSGGTSETIGILCLLGAVISGAGYNIMNKIVCEKFTAIEVTFFMMWFAAISFGIISIFYSKGFGGYIAAFTNVKVLLILMYLGTVSSVLAFFCYNFTLHNLPIAPAAAFANLITVISVIAGVFVRKEPFTLIQMLGAAIIVAGVFGVNLLGKDEDNGGKSFETDS</sequence>
<evidence type="ECO:0000313" key="9">
    <source>
        <dbReference type="EMBL" id="RGD74485.1"/>
    </source>
</evidence>
<dbReference type="PANTHER" id="PTHR32322">
    <property type="entry name" value="INNER MEMBRANE TRANSPORTER"/>
    <property type="match status" value="1"/>
</dbReference>
<accession>A0A3E3DZH7</accession>
<gene>
    <name evidence="9" type="ORF">DW687_06905</name>
</gene>
<proteinExistence type="inferred from homology"/>
<evidence type="ECO:0000256" key="3">
    <source>
        <dbReference type="ARBA" id="ARBA00022475"/>
    </source>
</evidence>
<evidence type="ECO:0000256" key="5">
    <source>
        <dbReference type="ARBA" id="ARBA00022989"/>
    </source>
</evidence>
<feature type="transmembrane region" description="Helical" evidence="7">
    <location>
        <begin position="72"/>
        <end position="91"/>
    </location>
</feature>
<comment type="subcellular location">
    <subcellularLocation>
        <location evidence="1">Cell membrane</location>
        <topology evidence="1">Multi-pass membrane protein</topology>
    </subcellularLocation>
</comment>
<organism evidence="9 10">
    <name type="scientific">Anaerofustis stercorihominis</name>
    <dbReference type="NCBI Taxonomy" id="214853"/>
    <lineage>
        <taxon>Bacteria</taxon>
        <taxon>Bacillati</taxon>
        <taxon>Bacillota</taxon>
        <taxon>Clostridia</taxon>
        <taxon>Eubacteriales</taxon>
        <taxon>Eubacteriaceae</taxon>
        <taxon>Anaerofustis</taxon>
    </lineage>
</organism>
<comment type="caution">
    <text evidence="9">The sequence shown here is derived from an EMBL/GenBank/DDBJ whole genome shotgun (WGS) entry which is preliminary data.</text>
</comment>
<dbReference type="InterPro" id="IPR037185">
    <property type="entry name" value="EmrE-like"/>
</dbReference>
<dbReference type="InterPro" id="IPR000620">
    <property type="entry name" value="EamA_dom"/>
</dbReference>
<feature type="transmembrane region" description="Helical" evidence="7">
    <location>
        <begin position="183"/>
        <end position="204"/>
    </location>
</feature>
<feature type="domain" description="EamA" evidence="8">
    <location>
        <begin position="10"/>
        <end position="141"/>
    </location>
</feature>